<dbReference type="PANTHER" id="PTHR43280:SF2">
    <property type="entry name" value="HTH-TYPE TRANSCRIPTIONAL REGULATOR EXSA"/>
    <property type="match status" value="1"/>
</dbReference>
<evidence type="ECO:0000256" key="3">
    <source>
        <dbReference type="ARBA" id="ARBA00023163"/>
    </source>
</evidence>
<dbReference type="GO" id="GO:0003700">
    <property type="term" value="F:DNA-binding transcription factor activity"/>
    <property type="evidence" value="ECO:0007669"/>
    <property type="project" value="InterPro"/>
</dbReference>
<evidence type="ECO:0000256" key="2">
    <source>
        <dbReference type="ARBA" id="ARBA00023125"/>
    </source>
</evidence>
<dbReference type="GO" id="GO:0043565">
    <property type="term" value="F:sequence-specific DNA binding"/>
    <property type="evidence" value="ECO:0007669"/>
    <property type="project" value="InterPro"/>
</dbReference>
<evidence type="ECO:0000256" key="1">
    <source>
        <dbReference type="ARBA" id="ARBA00023015"/>
    </source>
</evidence>
<evidence type="ECO:0000313" key="6">
    <source>
        <dbReference type="Proteomes" id="UP000257004"/>
    </source>
</evidence>
<proteinExistence type="predicted"/>
<name>A0A3D9FZD6_9FLAO</name>
<feature type="domain" description="HTH araC/xylS-type" evidence="4">
    <location>
        <begin position="125"/>
        <end position="204"/>
    </location>
</feature>
<keyword evidence="2" id="KW-0238">DNA-binding</keyword>
<comment type="caution">
    <text evidence="5">The sequence shown here is derived from an EMBL/GenBank/DDBJ whole genome shotgun (WGS) entry which is preliminary data.</text>
</comment>
<dbReference type="InterPro" id="IPR018062">
    <property type="entry name" value="HTH_AraC-typ_CS"/>
</dbReference>
<dbReference type="PROSITE" id="PS01124">
    <property type="entry name" value="HTH_ARAC_FAMILY_2"/>
    <property type="match status" value="1"/>
</dbReference>
<evidence type="ECO:0000313" key="5">
    <source>
        <dbReference type="EMBL" id="RED26336.1"/>
    </source>
</evidence>
<dbReference type="PANTHER" id="PTHR43280">
    <property type="entry name" value="ARAC-FAMILY TRANSCRIPTIONAL REGULATOR"/>
    <property type="match status" value="1"/>
</dbReference>
<dbReference type="Pfam" id="PF12833">
    <property type="entry name" value="HTH_18"/>
    <property type="match status" value="1"/>
</dbReference>
<evidence type="ECO:0000259" key="4">
    <source>
        <dbReference type="PROSITE" id="PS01124"/>
    </source>
</evidence>
<accession>A0A3D9FZD6</accession>
<dbReference type="PROSITE" id="PS00041">
    <property type="entry name" value="HTH_ARAC_FAMILY_1"/>
    <property type="match status" value="1"/>
</dbReference>
<keyword evidence="1" id="KW-0805">Transcription regulation</keyword>
<dbReference type="Proteomes" id="UP000257004">
    <property type="component" value="Unassembled WGS sequence"/>
</dbReference>
<dbReference type="SUPFAM" id="SSF46689">
    <property type="entry name" value="Homeodomain-like"/>
    <property type="match status" value="1"/>
</dbReference>
<dbReference type="SMART" id="SM00342">
    <property type="entry name" value="HTH_ARAC"/>
    <property type="match status" value="1"/>
</dbReference>
<dbReference type="EMBL" id="QRDQ01000007">
    <property type="protein sequence ID" value="RED26336.1"/>
    <property type="molecule type" value="Genomic_DNA"/>
</dbReference>
<dbReference type="InterPro" id="IPR018060">
    <property type="entry name" value="HTH_AraC"/>
</dbReference>
<dbReference type="AlphaFoldDB" id="A0A3D9FZD6"/>
<reference evidence="5 6" key="1">
    <citation type="submission" date="2018-07" db="EMBL/GenBank/DDBJ databases">
        <title>Genomic Encyclopedia of Archaeal and Bacterial Type Strains, Phase II (KMG-II): from individual species to whole genera.</title>
        <authorList>
            <person name="Goeker M."/>
        </authorList>
    </citation>
    <scope>NUCLEOTIDE SEQUENCE [LARGE SCALE GENOMIC DNA]</scope>
    <source>
        <strain evidence="5 6">DSM 25795</strain>
    </source>
</reference>
<sequence length="213" mass="24629">MFFFTFNKSLTIFKDNTKNKLSIFNQISYKMKLFIKFDINTICSLFLKHNLDQHNINFTSLGFGEIEINDNLDAEAMEALKSKLSPCGFEIVENQKSVLVQKIKDAIIELVFMEDSNNYKSSVFLAEKLNHSYGYLSNVFSEVTYSSIENFIILQKIERAKQLIIINEMSLTEIAFLLNYSSVAHLSTQFKNTTGITPSAFQRIIKKRRENLK</sequence>
<organism evidence="5 6">
    <name type="scientific">Flavobacterium cutihirudinis</name>
    <dbReference type="NCBI Taxonomy" id="1265740"/>
    <lineage>
        <taxon>Bacteria</taxon>
        <taxon>Pseudomonadati</taxon>
        <taxon>Bacteroidota</taxon>
        <taxon>Flavobacteriia</taxon>
        <taxon>Flavobacteriales</taxon>
        <taxon>Flavobacteriaceae</taxon>
        <taxon>Flavobacterium</taxon>
    </lineage>
</organism>
<keyword evidence="3" id="KW-0804">Transcription</keyword>
<dbReference type="Gene3D" id="1.10.10.60">
    <property type="entry name" value="Homeodomain-like"/>
    <property type="match status" value="1"/>
</dbReference>
<dbReference type="InterPro" id="IPR009057">
    <property type="entry name" value="Homeodomain-like_sf"/>
</dbReference>
<keyword evidence="6" id="KW-1185">Reference proteome</keyword>
<protein>
    <submittedName>
        <fullName evidence="5">AraC family transcriptional regulator</fullName>
    </submittedName>
</protein>
<gene>
    <name evidence="5" type="ORF">BD847_0253</name>
</gene>